<name>A0A0B7BAY0_9EUPU</name>
<organism evidence="1">
    <name type="scientific">Arion vulgaris</name>
    <dbReference type="NCBI Taxonomy" id="1028688"/>
    <lineage>
        <taxon>Eukaryota</taxon>
        <taxon>Metazoa</taxon>
        <taxon>Spiralia</taxon>
        <taxon>Lophotrochozoa</taxon>
        <taxon>Mollusca</taxon>
        <taxon>Gastropoda</taxon>
        <taxon>Heterobranchia</taxon>
        <taxon>Euthyneura</taxon>
        <taxon>Panpulmonata</taxon>
        <taxon>Eupulmonata</taxon>
        <taxon>Stylommatophora</taxon>
        <taxon>Helicina</taxon>
        <taxon>Arionoidea</taxon>
        <taxon>Arionidae</taxon>
        <taxon>Arion</taxon>
    </lineage>
</organism>
<protein>
    <submittedName>
        <fullName evidence="1">Uncharacterized protein</fullName>
    </submittedName>
</protein>
<gene>
    <name evidence="1" type="primary">ORF174425</name>
</gene>
<sequence>RQQRWVFIQEWSEYHGQKLLQKAGDKTEEKYLRKLNILAWHENSIKTSQLEQETVVEEHDNPCKFAWH</sequence>
<feature type="non-terminal residue" evidence="1">
    <location>
        <position position="1"/>
    </location>
</feature>
<evidence type="ECO:0000313" key="1">
    <source>
        <dbReference type="EMBL" id="CEK90042.1"/>
    </source>
</evidence>
<proteinExistence type="predicted"/>
<accession>A0A0B7BAY0</accession>
<dbReference type="AlphaFoldDB" id="A0A0B7BAY0"/>
<reference evidence="1" key="1">
    <citation type="submission" date="2014-12" db="EMBL/GenBank/DDBJ databases">
        <title>Insight into the proteome of Arion vulgaris.</title>
        <authorList>
            <person name="Aradska J."/>
            <person name="Bulat T."/>
            <person name="Smidak R."/>
            <person name="Sarate P."/>
            <person name="Gangsoo J."/>
            <person name="Sialana F."/>
            <person name="Bilban M."/>
            <person name="Lubec G."/>
        </authorList>
    </citation>
    <scope>NUCLEOTIDE SEQUENCE</scope>
    <source>
        <tissue evidence="1">Skin</tissue>
    </source>
</reference>
<dbReference type="EMBL" id="HACG01043177">
    <property type="protein sequence ID" value="CEK90042.1"/>
    <property type="molecule type" value="Transcribed_RNA"/>
</dbReference>